<feature type="chain" id="PRO_5014127773" description="TonB dependent receptor" evidence="9">
    <location>
        <begin position="25"/>
        <end position="600"/>
    </location>
</feature>
<evidence type="ECO:0000313" key="11">
    <source>
        <dbReference type="Proteomes" id="UP000242687"/>
    </source>
</evidence>
<dbReference type="InterPro" id="IPR036942">
    <property type="entry name" value="Beta-barrel_TonB_sf"/>
</dbReference>
<dbReference type="GO" id="GO:0009279">
    <property type="term" value="C:cell outer membrane"/>
    <property type="evidence" value="ECO:0007669"/>
    <property type="project" value="UniProtKB-SubCell"/>
</dbReference>
<keyword evidence="7" id="KW-0998">Cell outer membrane</keyword>
<dbReference type="PANTHER" id="PTHR30069">
    <property type="entry name" value="TONB-DEPENDENT OUTER MEMBRANE RECEPTOR"/>
    <property type="match status" value="1"/>
</dbReference>
<keyword evidence="2" id="KW-0813">Transport</keyword>
<sequence length="600" mass="65911">MKLRYTFTLLTLQTVLCVAFSANAQTRPAKKPATPAKKADAQTIGDAASKVTRDTTKNGGGANNKPQNGGNLTEEIVITTTYKPVLADAVKLRRNPDMEDKAPFKAPLSYTPIDKRLERNTDIRQLNAMRMPAEVDSIPTNNYVKAGLGSLKTTFAEGYFGNGKDEALQVAGYFKHLGQRGTTFKNQNTMNNQIGVFGKSIGATNSLSGRIDFSNRSNYFYGYNQYDPPAATVLNPTQQVFNTISAEGELAKNYRDVENDFTYALKLQGYSFSDKYKAHESNLAISGFLNQTIKQFYAGASASLDLTTQKDAAYSISNSIARVNPYIKFQGTNYKIDAGITIASEFGFSSRFFIFPAAKAELQVIPKYARLFVEAKGDINKSTFRNFYAINPFLGPNVDIRNSVDQLDISAGLKGTLAPGLNFKASIFRNSVKNMALMVSNFDFAQGYNKFKVIYDGGAARVSGFTGEIDYKALDGLSIFGRAEVMDYQMATEKQAWNLPKVKITAGTSIRINDKVLINGSVLFRGETYDPYVSPAMAANGATKTTIDPFADLSGGVEYKVTKKITIFGQVNNILNANSQNWLYYPNYGFNIFGGASYSF</sequence>
<evidence type="ECO:0000256" key="5">
    <source>
        <dbReference type="ARBA" id="ARBA00022729"/>
    </source>
</evidence>
<dbReference type="OrthoDB" id="1264254at2"/>
<dbReference type="RefSeq" id="WP_100340773.1">
    <property type="nucleotide sequence ID" value="NZ_PGFJ01000001.1"/>
</dbReference>
<reference evidence="10 11" key="1">
    <citation type="submission" date="2017-11" db="EMBL/GenBank/DDBJ databases">
        <title>Genomic Encyclopedia of Archaeal and Bacterial Type Strains, Phase II (KMG-II): From Individual Species to Whole Genera.</title>
        <authorList>
            <person name="Goeker M."/>
        </authorList>
    </citation>
    <scope>NUCLEOTIDE SEQUENCE [LARGE SCALE GENOMIC DNA]</scope>
    <source>
        <strain evidence="10 11">DSM 28175</strain>
    </source>
</reference>
<feature type="compositionally biased region" description="Low complexity" evidence="8">
    <location>
        <begin position="26"/>
        <end position="36"/>
    </location>
</feature>
<feature type="signal peptide" evidence="9">
    <location>
        <begin position="1"/>
        <end position="24"/>
    </location>
</feature>
<evidence type="ECO:0000256" key="7">
    <source>
        <dbReference type="ARBA" id="ARBA00023237"/>
    </source>
</evidence>
<evidence type="ECO:0000256" key="3">
    <source>
        <dbReference type="ARBA" id="ARBA00022452"/>
    </source>
</evidence>
<proteinExistence type="predicted"/>
<comment type="caution">
    <text evidence="10">The sequence shown here is derived from an EMBL/GenBank/DDBJ whole genome shotgun (WGS) entry which is preliminary data.</text>
</comment>
<feature type="region of interest" description="Disordered" evidence="8">
    <location>
        <begin position="26"/>
        <end position="71"/>
    </location>
</feature>
<keyword evidence="3" id="KW-1134">Transmembrane beta strand</keyword>
<name>A0A2H9VUV2_9SPHI</name>
<evidence type="ECO:0000256" key="8">
    <source>
        <dbReference type="SAM" id="MobiDB-lite"/>
    </source>
</evidence>
<dbReference type="EMBL" id="PGFJ01000001">
    <property type="protein sequence ID" value="PJJ84588.1"/>
    <property type="molecule type" value="Genomic_DNA"/>
</dbReference>
<evidence type="ECO:0000256" key="6">
    <source>
        <dbReference type="ARBA" id="ARBA00023136"/>
    </source>
</evidence>
<evidence type="ECO:0000256" key="2">
    <source>
        <dbReference type="ARBA" id="ARBA00022448"/>
    </source>
</evidence>
<gene>
    <name evidence="10" type="ORF">CLV57_1602</name>
</gene>
<evidence type="ECO:0000313" key="10">
    <source>
        <dbReference type="EMBL" id="PJJ84588.1"/>
    </source>
</evidence>
<evidence type="ECO:0008006" key="12">
    <source>
        <dbReference type="Google" id="ProtNLM"/>
    </source>
</evidence>
<dbReference type="SUPFAM" id="SSF56935">
    <property type="entry name" value="Porins"/>
    <property type="match status" value="1"/>
</dbReference>
<dbReference type="GO" id="GO:0015344">
    <property type="term" value="F:siderophore uptake transmembrane transporter activity"/>
    <property type="evidence" value="ECO:0007669"/>
    <property type="project" value="TreeGrafter"/>
</dbReference>
<keyword evidence="4" id="KW-0812">Transmembrane</keyword>
<protein>
    <recommendedName>
        <fullName evidence="12">TonB dependent receptor</fullName>
    </recommendedName>
</protein>
<dbReference type="Proteomes" id="UP000242687">
    <property type="component" value="Unassembled WGS sequence"/>
</dbReference>
<dbReference type="GO" id="GO:0044718">
    <property type="term" value="P:siderophore transmembrane transport"/>
    <property type="evidence" value="ECO:0007669"/>
    <property type="project" value="TreeGrafter"/>
</dbReference>
<dbReference type="InterPro" id="IPR039426">
    <property type="entry name" value="TonB-dep_rcpt-like"/>
</dbReference>
<dbReference type="AlphaFoldDB" id="A0A2H9VUV2"/>
<evidence type="ECO:0000256" key="1">
    <source>
        <dbReference type="ARBA" id="ARBA00004571"/>
    </source>
</evidence>
<keyword evidence="11" id="KW-1185">Reference proteome</keyword>
<keyword evidence="6" id="KW-0472">Membrane</keyword>
<evidence type="ECO:0000256" key="4">
    <source>
        <dbReference type="ARBA" id="ARBA00022692"/>
    </source>
</evidence>
<evidence type="ECO:0000256" key="9">
    <source>
        <dbReference type="SAM" id="SignalP"/>
    </source>
</evidence>
<keyword evidence="5 9" id="KW-0732">Signal</keyword>
<dbReference type="Gene3D" id="2.40.170.20">
    <property type="entry name" value="TonB-dependent receptor, beta-barrel domain"/>
    <property type="match status" value="1"/>
</dbReference>
<accession>A0A2H9VUV2</accession>
<comment type="subcellular location">
    <subcellularLocation>
        <location evidence="1">Cell outer membrane</location>
        <topology evidence="1">Multi-pass membrane protein</topology>
    </subcellularLocation>
</comment>
<organism evidence="10 11">
    <name type="scientific">Mucilaginibacter auburnensis</name>
    <dbReference type="NCBI Taxonomy" id="1457233"/>
    <lineage>
        <taxon>Bacteria</taxon>
        <taxon>Pseudomonadati</taxon>
        <taxon>Bacteroidota</taxon>
        <taxon>Sphingobacteriia</taxon>
        <taxon>Sphingobacteriales</taxon>
        <taxon>Sphingobacteriaceae</taxon>
        <taxon>Mucilaginibacter</taxon>
    </lineage>
</organism>
<dbReference type="PANTHER" id="PTHR30069:SF29">
    <property type="entry name" value="HEMOGLOBIN AND HEMOGLOBIN-HAPTOGLOBIN-BINDING PROTEIN 1-RELATED"/>
    <property type="match status" value="1"/>
</dbReference>